<dbReference type="PANTHER" id="PTHR24365:SF541">
    <property type="entry name" value="PROTEIN TOLL-RELATED"/>
    <property type="match status" value="1"/>
</dbReference>
<dbReference type="SUPFAM" id="SSF52200">
    <property type="entry name" value="Toll/Interleukin receptor TIR domain"/>
    <property type="match status" value="1"/>
</dbReference>
<dbReference type="SMART" id="SM00255">
    <property type="entry name" value="TIR"/>
    <property type="match status" value="1"/>
</dbReference>
<dbReference type="Gene3D" id="3.40.50.10140">
    <property type="entry name" value="Toll/interleukin-1 receptor homology (TIR) domain"/>
    <property type="match status" value="1"/>
</dbReference>
<feature type="domain" description="TIR" evidence="8">
    <location>
        <begin position="619"/>
        <end position="761"/>
    </location>
</feature>
<evidence type="ECO:0000256" key="3">
    <source>
        <dbReference type="ARBA" id="ARBA00022692"/>
    </source>
</evidence>
<dbReference type="OrthoDB" id="6148273at2759"/>
<keyword evidence="5 7" id="KW-1133">Transmembrane helix</keyword>
<dbReference type="PRINTS" id="PR01537">
    <property type="entry name" value="INTRLKN1R1F"/>
</dbReference>
<comment type="caution">
    <text evidence="9">The sequence shown here is derived from an EMBL/GenBank/DDBJ whole genome shotgun (WGS) entry which is preliminary data.</text>
</comment>
<dbReference type="GO" id="GO:0006955">
    <property type="term" value="P:immune response"/>
    <property type="evidence" value="ECO:0007669"/>
    <property type="project" value="InterPro"/>
</dbReference>
<dbReference type="PANTHER" id="PTHR24365">
    <property type="entry name" value="TOLL-LIKE RECEPTOR"/>
    <property type="match status" value="1"/>
</dbReference>
<dbReference type="PROSITE" id="PS50104">
    <property type="entry name" value="TIR"/>
    <property type="match status" value="1"/>
</dbReference>
<comment type="subcellular location">
    <subcellularLocation>
        <location evidence="1">Membrane</location>
        <topology evidence="1">Single-pass type I membrane protein</topology>
    </subcellularLocation>
</comment>
<dbReference type="GO" id="GO:0002224">
    <property type="term" value="P:toll-like receptor signaling pathway"/>
    <property type="evidence" value="ECO:0007669"/>
    <property type="project" value="InterPro"/>
</dbReference>
<reference evidence="9" key="1">
    <citation type="submission" date="2022-03" db="EMBL/GenBank/DDBJ databases">
        <authorList>
            <person name="Martin C."/>
        </authorList>
    </citation>
    <scope>NUCLEOTIDE SEQUENCE</scope>
</reference>
<dbReference type="InterPro" id="IPR035897">
    <property type="entry name" value="Toll_tir_struct_dom_sf"/>
</dbReference>
<accession>A0A8S4P8P6</accession>
<evidence type="ECO:0000256" key="5">
    <source>
        <dbReference type="ARBA" id="ARBA00022989"/>
    </source>
</evidence>
<dbReference type="Pfam" id="PF01582">
    <property type="entry name" value="TIR"/>
    <property type="match status" value="1"/>
</dbReference>
<evidence type="ECO:0000313" key="9">
    <source>
        <dbReference type="EMBL" id="CAH1790583.1"/>
    </source>
</evidence>
<evidence type="ECO:0000256" key="4">
    <source>
        <dbReference type="ARBA" id="ARBA00022729"/>
    </source>
</evidence>
<dbReference type="Gene3D" id="3.80.10.10">
    <property type="entry name" value="Ribonuclease Inhibitor"/>
    <property type="match status" value="2"/>
</dbReference>
<keyword evidence="4" id="KW-0732">Signal</keyword>
<protein>
    <recommendedName>
        <fullName evidence="8">TIR domain-containing protein</fullName>
    </recommendedName>
</protein>
<dbReference type="Proteomes" id="UP000749559">
    <property type="component" value="Unassembled WGS sequence"/>
</dbReference>
<feature type="transmembrane region" description="Helical" evidence="7">
    <location>
        <begin position="564"/>
        <end position="587"/>
    </location>
</feature>
<evidence type="ECO:0000256" key="2">
    <source>
        <dbReference type="ARBA" id="ARBA00022614"/>
    </source>
</evidence>
<keyword evidence="3 7" id="KW-0812">Transmembrane</keyword>
<evidence type="ECO:0000256" key="7">
    <source>
        <dbReference type="SAM" id="Phobius"/>
    </source>
</evidence>
<dbReference type="PIRSF" id="PIRSF037595">
    <property type="entry name" value="Toll-like_receptor"/>
    <property type="match status" value="1"/>
</dbReference>
<name>A0A8S4P8P6_OWEFU</name>
<evidence type="ECO:0000313" key="10">
    <source>
        <dbReference type="Proteomes" id="UP000749559"/>
    </source>
</evidence>
<evidence type="ECO:0000256" key="6">
    <source>
        <dbReference type="ARBA" id="ARBA00023136"/>
    </source>
</evidence>
<gene>
    <name evidence="9" type="ORF">OFUS_LOCUS15770</name>
</gene>
<dbReference type="InterPro" id="IPR000157">
    <property type="entry name" value="TIR_dom"/>
</dbReference>
<dbReference type="InterPro" id="IPR032675">
    <property type="entry name" value="LRR_dom_sf"/>
</dbReference>
<evidence type="ECO:0000259" key="8">
    <source>
        <dbReference type="PROSITE" id="PS50104"/>
    </source>
</evidence>
<keyword evidence="2" id="KW-0433">Leucine-rich repeat</keyword>
<keyword evidence="6 7" id="KW-0472">Membrane</keyword>
<dbReference type="InterPro" id="IPR000483">
    <property type="entry name" value="Cys-rich_flank_reg_C"/>
</dbReference>
<dbReference type="SMART" id="SM00082">
    <property type="entry name" value="LRRCT"/>
    <property type="match status" value="1"/>
</dbReference>
<dbReference type="GO" id="GO:0004888">
    <property type="term" value="F:transmembrane signaling receptor activity"/>
    <property type="evidence" value="ECO:0007669"/>
    <property type="project" value="InterPro"/>
</dbReference>
<sequence>MMVMGLLKMTRQYWRIGYILLHVLFICISPTIGDRYYYPDKPYIDISNETDQPCPNGCELCTDLRFICHQLNISSIPQNWPVTLQYLELTHLPMKRPFPLHNAPFKRYSRLRYLDISYNTLTMIRNNSFDGLYHLEYLKKTDTHGYYLYPNYYGHISPGTFSSLKRLKYLDLQYNVRMGLDHALLRLRDLPQDTSLDYVDLSYTNNADIHHDILSYALRASRLVVFERLKVKVLKLDGNRISAIDGTFGGYLQSIEYLSLRRNYLIQFTRGIQWTNILFMYNMKVLDIGRNAQLPVSVEKKHDEQQQCIPLPMKLEKLYVDNFQVNEKFKFYDKGVCFNVHNSFHFLDMTGATLMGSGGPLTGLESLRYVSLQSAKLIITNSEAFNCKYWPNIQTMLLGNIDLRPTFGGTDKDSLIFQNCSTLVSLDLENTKLSGIPKQTFKDMNQVQFINISGNGINKLDVDLKNNRNLTLLNASSNFITHLTSSMMSQLEMIAAQPNHTLIVDIQNNPLLCDCGQIEFIQWIKRTKVMLHNFDDYSCFSGDDSYNIKTLVISELELRCKMKMITITTVATCVVLFIFLVSLAIYAKRYRLEYLLLVSKQFAKRAIRTKKQADDYRKFRYHGFLSYSSLDDFSVIIQIQKKMEEEFGLRLAIHDRDFIPGKYIIENITNFVEVSRKVVIIMSNNYLESRWCNFEFELSRNKRLDATYDAMVMIMLHDKDDLNKAKISSSLKSYLGQKTYLPWPKNSSQKPTFWLKLKEALDFGDIEPQLQQDIRNDLPEALYENDEGTVGGAEDGDSDVELVNLDDAQEQSNGKAIQIEVDVHDDTQPLISL</sequence>
<dbReference type="GO" id="GO:0005886">
    <property type="term" value="C:plasma membrane"/>
    <property type="evidence" value="ECO:0007669"/>
    <property type="project" value="TreeGrafter"/>
</dbReference>
<proteinExistence type="predicted"/>
<dbReference type="InterPro" id="IPR017241">
    <property type="entry name" value="Toll-like_receptor"/>
</dbReference>
<organism evidence="9 10">
    <name type="scientific">Owenia fusiformis</name>
    <name type="common">Polychaete worm</name>
    <dbReference type="NCBI Taxonomy" id="6347"/>
    <lineage>
        <taxon>Eukaryota</taxon>
        <taxon>Metazoa</taxon>
        <taxon>Spiralia</taxon>
        <taxon>Lophotrochozoa</taxon>
        <taxon>Annelida</taxon>
        <taxon>Polychaeta</taxon>
        <taxon>Sedentaria</taxon>
        <taxon>Canalipalpata</taxon>
        <taxon>Sabellida</taxon>
        <taxon>Oweniida</taxon>
        <taxon>Oweniidae</taxon>
        <taxon>Owenia</taxon>
    </lineage>
</organism>
<evidence type="ECO:0000256" key="1">
    <source>
        <dbReference type="ARBA" id="ARBA00004479"/>
    </source>
</evidence>
<dbReference type="EMBL" id="CAIIXF020000007">
    <property type="protein sequence ID" value="CAH1790583.1"/>
    <property type="molecule type" value="Genomic_DNA"/>
</dbReference>
<dbReference type="SUPFAM" id="SSF52058">
    <property type="entry name" value="L domain-like"/>
    <property type="match status" value="1"/>
</dbReference>
<keyword evidence="10" id="KW-1185">Reference proteome</keyword>
<dbReference type="AlphaFoldDB" id="A0A8S4P8P6"/>